<dbReference type="InterPro" id="IPR017896">
    <property type="entry name" value="4Fe4S_Fe-S-bd"/>
</dbReference>
<feature type="domain" description="4Fe-4S ferredoxin-type" evidence="8">
    <location>
        <begin position="211"/>
        <end position="237"/>
    </location>
</feature>
<dbReference type="GO" id="GO:0046872">
    <property type="term" value="F:metal ion binding"/>
    <property type="evidence" value="ECO:0007669"/>
    <property type="project" value="UniProtKB-KW"/>
</dbReference>
<feature type="domain" description="4Fe-4S ferredoxin-type" evidence="8">
    <location>
        <begin position="424"/>
        <end position="443"/>
    </location>
</feature>
<dbReference type="SUPFAM" id="SSF54862">
    <property type="entry name" value="4Fe-4S ferredoxins"/>
    <property type="match status" value="2"/>
</dbReference>
<name>A0A1M4UQ09_9FIRM</name>
<dbReference type="GO" id="GO:0051539">
    <property type="term" value="F:4 iron, 4 sulfur cluster binding"/>
    <property type="evidence" value="ECO:0007669"/>
    <property type="project" value="UniProtKB-KW"/>
</dbReference>
<dbReference type="Pfam" id="PF12838">
    <property type="entry name" value="Fer4_7"/>
    <property type="match status" value="1"/>
</dbReference>
<evidence type="ECO:0000256" key="3">
    <source>
        <dbReference type="ARBA" id="ARBA00022723"/>
    </source>
</evidence>
<dbReference type="Proteomes" id="UP000184404">
    <property type="component" value="Unassembled WGS sequence"/>
</dbReference>
<evidence type="ECO:0000259" key="8">
    <source>
        <dbReference type="PROSITE" id="PS51379"/>
    </source>
</evidence>
<accession>A0A1M4UQ09</accession>
<reference evidence="9 10" key="1">
    <citation type="submission" date="2016-11" db="EMBL/GenBank/DDBJ databases">
        <authorList>
            <person name="Jaros S."/>
            <person name="Januszkiewicz K."/>
            <person name="Wedrychowicz H."/>
        </authorList>
    </citation>
    <scope>NUCLEOTIDE SEQUENCE [LARGE SCALE GENOMIC DNA]</scope>
    <source>
        <strain evidence="9 10">DSM 10502</strain>
    </source>
</reference>
<feature type="domain" description="4Fe-4S ferredoxin-type" evidence="8">
    <location>
        <begin position="369"/>
        <end position="399"/>
    </location>
</feature>
<dbReference type="PROSITE" id="PS51379">
    <property type="entry name" value="4FE4S_FER_2"/>
    <property type="match status" value="6"/>
</dbReference>
<dbReference type="PANTHER" id="PTHR30176:SF3">
    <property type="entry name" value="FERREDOXIN-TYPE PROTEIN NAPH"/>
    <property type="match status" value="1"/>
</dbReference>
<keyword evidence="5" id="KW-0408">Iron</keyword>
<dbReference type="PANTHER" id="PTHR30176">
    <property type="entry name" value="FERREDOXIN-TYPE PROTEIN NAPH"/>
    <property type="match status" value="1"/>
</dbReference>
<organism evidence="9 10">
    <name type="scientific">Schwartzia succinivorans DSM 10502</name>
    <dbReference type="NCBI Taxonomy" id="1123243"/>
    <lineage>
        <taxon>Bacteria</taxon>
        <taxon>Bacillati</taxon>
        <taxon>Bacillota</taxon>
        <taxon>Negativicutes</taxon>
        <taxon>Selenomonadales</taxon>
        <taxon>Selenomonadaceae</taxon>
        <taxon>Schwartzia</taxon>
    </lineage>
</organism>
<dbReference type="PROSITE" id="PS00198">
    <property type="entry name" value="4FE4S_FER_1"/>
    <property type="match status" value="2"/>
</dbReference>
<feature type="domain" description="4Fe-4S ferredoxin-type" evidence="8">
    <location>
        <begin position="325"/>
        <end position="359"/>
    </location>
</feature>
<evidence type="ECO:0000256" key="4">
    <source>
        <dbReference type="ARBA" id="ARBA00022982"/>
    </source>
</evidence>
<dbReference type="Pfam" id="PF00037">
    <property type="entry name" value="Fer4"/>
    <property type="match status" value="1"/>
</dbReference>
<dbReference type="Pfam" id="PF12801">
    <property type="entry name" value="Fer4_5"/>
    <property type="match status" value="3"/>
</dbReference>
<dbReference type="GO" id="GO:0005886">
    <property type="term" value="C:plasma membrane"/>
    <property type="evidence" value="ECO:0007669"/>
    <property type="project" value="TreeGrafter"/>
</dbReference>
<evidence type="ECO:0000313" key="9">
    <source>
        <dbReference type="EMBL" id="SHE58755.1"/>
    </source>
</evidence>
<keyword evidence="1" id="KW-0813">Transport</keyword>
<proteinExistence type="predicted"/>
<dbReference type="OrthoDB" id="9810688at2"/>
<feature type="domain" description="4Fe-4S ferredoxin-type" evidence="8">
    <location>
        <begin position="238"/>
        <end position="267"/>
    </location>
</feature>
<keyword evidence="2" id="KW-0004">4Fe-4S</keyword>
<evidence type="ECO:0000256" key="5">
    <source>
        <dbReference type="ARBA" id="ARBA00023004"/>
    </source>
</evidence>
<feature type="transmembrane region" description="Helical" evidence="7">
    <location>
        <begin position="101"/>
        <end position="122"/>
    </location>
</feature>
<feature type="transmembrane region" description="Helical" evidence="7">
    <location>
        <begin position="6"/>
        <end position="24"/>
    </location>
</feature>
<dbReference type="InterPro" id="IPR017900">
    <property type="entry name" value="4Fe4S_Fe_S_CS"/>
</dbReference>
<keyword evidence="3" id="KW-0479">Metal-binding</keyword>
<protein>
    <submittedName>
        <fullName evidence="9">Polyferredoxin</fullName>
    </submittedName>
</protein>
<evidence type="ECO:0000256" key="1">
    <source>
        <dbReference type="ARBA" id="ARBA00022448"/>
    </source>
</evidence>
<sequence>MKRLVWFRILLAWAAVTWVTFAFLGLSRTFPAKQQLIPALLMGNLLAVGIILIGTILFGRFYCSVICPLGIFQDGVSFISEKIRRKKNSFRYRKELRVLRYAVLVLFAGGLFSGIGVIPILLDPYGNYGRMVSNLLAPVWRQSVNFTADIVSDSWLIEKYDILPQTEAAMIFASVYLLCILAAAWFGGRIYCNTICPVGTILGTLSRFSLLHPYIREDACVKCGKCEKNCRSSCIDIKTGSIDTSRCVDCMNCIAVCPTGAMTFGRQQKEKVSAEAAETRKTAQPLSRREFLGTGAAAIGAAAAVITAKTRTVESAAAGAKKIVMPPGADTREKLMNLCTACGLCIDRCKGGVLRPANLEYGIGGIFLPKMDFKSGFCDYNCSQCGKVCPTGAITKLPFKKKRSTVIGKAVYHHFNCLIMKENIICGNCALHCPTKAVTMTEDFHGKKLPKVNKDLCIGCGACEYHCPAEPKAIEVNGLSKQDKLKEKEKPKK</sequence>
<dbReference type="AlphaFoldDB" id="A0A1M4UQ09"/>
<evidence type="ECO:0000256" key="7">
    <source>
        <dbReference type="SAM" id="Phobius"/>
    </source>
</evidence>
<dbReference type="EMBL" id="FQUG01000003">
    <property type="protein sequence ID" value="SHE58755.1"/>
    <property type="molecule type" value="Genomic_DNA"/>
</dbReference>
<keyword evidence="6" id="KW-0411">Iron-sulfur</keyword>
<dbReference type="InterPro" id="IPR051684">
    <property type="entry name" value="Electron_Trans/Redox"/>
</dbReference>
<keyword evidence="7" id="KW-0812">Transmembrane</keyword>
<dbReference type="CDD" id="cd16373">
    <property type="entry name" value="DMSOR_beta_like"/>
    <property type="match status" value="1"/>
</dbReference>
<evidence type="ECO:0000256" key="2">
    <source>
        <dbReference type="ARBA" id="ARBA00022485"/>
    </source>
</evidence>
<dbReference type="Gene3D" id="3.30.70.20">
    <property type="match status" value="4"/>
</dbReference>
<keyword evidence="7" id="KW-0472">Membrane</keyword>
<keyword evidence="10" id="KW-1185">Reference proteome</keyword>
<dbReference type="RefSeq" id="WP_072934843.1">
    <property type="nucleotide sequence ID" value="NZ_FQUG01000003.1"/>
</dbReference>
<feature type="transmembrane region" description="Helical" evidence="7">
    <location>
        <begin position="36"/>
        <end position="53"/>
    </location>
</feature>
<gene>
    <name evidence="9" type="ORF">SAMN02745190_00741</name>
</gene>
<evidence type="ECO:0000313" key="10">
    <source>
        <dbReference type="Proteomes" id="UP000184404"/>
    </source>
</evidence>
<evidence type="ECO:0000256" key="6">
    <source>
        <dbReference type="ARBA" id="ARBA00023014"/>
    </source>
</evidence>
<keyword evidence="4" id="KW-0249">Electron transport</keyword>
<keyword evidence="7" id="KW-1133">Transmembrane helix</keyword>
<feature type="transmembrane region" description="Helical" evidence="7">
    <location>
        <begin position="168"/>
        <end position="187"/>
    </location>
</feature>
<dbReference type="STRING" id="1123243.SAMN02745190_00741"/>
<feature type="domain" description="4Fe-4S ferredoxin-type" evidence="8">
    <location>
        <begin position="448"/>
        <end position="479"/>
    </location>
</feature>